<dbReference type="AlphaFoldDB" id="A0A8S1C1A7"/>
<evidence type="ECO:0000256" key="4">
    <source>
        <dbReference type="ARBA" id="ARBA00023054"/>
    </source>
</evidence>
<keyword evidence="3 7" id="KW-1133">Transmembrane helix</keyword>
<keyword evidence="4" id="KW-0175">Coiled coil</keyword>
<gene>
    <name evidence="9" type="ORF">CLODIP_2_CD05494</name>
</gene>
<organism evidence="9 10">
    <name type="scientific">Cloeon dipterum</name>
    <dbReference type="NCBI Taxonomy" id="197152"/>
    <lineage>
        <taxon>Eukaryota</taxon>
        <taxon>Metazoa</taxon>
        <taxon>Ecdysozoa</taxon>
        <taxon>Arthropoda</taxon>
        <taxon>Hexapoda</taxon>
        <taxon>Insecta</taxon>
        <taxon>Pterygota</taxon>
        <taxon>Palaeoptera</taxon>
        <taxon>Ephemeroptera</taxon>
        <taxon>Pisciforma</taxon>
        <taxon>Baetidae</taxon>
        <taxon>Cloeon</taxon>
    </lineage>
</organism>
<dbReference type="Pfam" id="PF06916">
    <property type="entry name" value="FAM210A-B_dom"/>
    <property type="match status" value="1"/>
</dbReference>
<sequence>MLAQRLIRRAGRPLLRTFSARQGFRPLAPASQIFNFQTEKQNARTTNPIIVSRYFSKQTKKEAEQTAKDAAEVEVEKKLSLFQKFKQMYKEYWYVLLPVHVATSAVWVGCFYYIVRSGVDVPALLHTLHFPDKALDFIKNNSSTGHLAVVYAMYKVATPARYFVTVGGTTLAINKLKAMGYIKPMPNREQLKEMYQEQRDNLKERYQERRDSFKDNMQERKDNLMQKLQKKQ</sequence>
<evidence type="ECO:0000256" key="6">
    <source>
        <dbReference type="SAM" id="MobiDB-lite"/>
    </source>
</evidence>
<keyword evidence="5 7" id="KW-0472">Membrane</keyword>
<dbReference type="Proteomes" id="UP000494165">
    <property type="component" value="Unassembled WGS sequence"/>
</dbReference>
<evidence type="ECO:0000259" key="8">
    <source>
        <dbReference type="Pfam" id="PF06916"/>
    </source>
</evidence>
<dbReference type="GO" id="GO:0005739">
    <property type="term" value="C:mitochondrion"/>
    <property type="evidence" value="ECO:0007669"/>
    <property type="project" value="TreeGrafter"/>
</dbReference>
<dbReference type="OrthoDB" id="5874039at2759"/>
<dbReference type="GO" id="GO:0016020">
    <property type="term" value="C:membrane"/>
    <property type="evidence" value="ECO:0007669"/>
    <property type="project" value="UniProtKB-SubCell"/>
</dbReference>
<keyword evidence="2 7" id="KW-0812">Transmembrane</keyword>
<feature type="domain" description="DUF1279" evidence="8">
    <location>
        <begin position="83"/>
        <end position="170"/>
    </location>
</feature>
<dbReference type="InterPro" id="IPR009688">
    <property type="entry name" value="FAM210A/B-like_dom"/>
</dbReference>
<feature type="transmembrane region" description="Helical" evidence="7">
    <location>
        <begin position="92"/>
        <end position="115"/>
    </location>
</feature>
<evidence type="ECO:0000256" key="5">
    <source>
        <dbReference type="ARBA" id="ARBA00023136"/>
    </source>
</evidence>
<protein>
    <recommendedName>
        <fullName evidence="8">DUF1279 domain-containing protein</fullName>
    </recommendedName>
</protein>
<comment type="caution">
    <text evidence="9">The sequence shown here is derived from an EMBL/GenBank/DDBJ whole genome shotgun (WGS) entry which is preliminary data.</text>
</comment>
<proteinExistence type="predicted"/>
<evidence type="ECO:0000313" key="10">
    <source>
        <dbReference type="Proteomes" id="UP000494165"/>
    </source>
</evidence>
<evidence type="ECO:0000256" key="2">
    <source>
        <dbReference type="ARBA" id="ARBA00022692"/>
    </source>
</evidence>
<keyword evidence="10" id="KW-1185">Reference proteome</keyword>
<name>A0A8S1C1A7_9INSE</name>
<dbReference type="EMBL" id="CADEPI010000021">
    <property type="protein sequence ID" value="CAB3365678.1"/>
    <property type="molecule type" value="Genomic_DNA"/>
</dbReference>
<feature type="region of interest" description="Disordered" evidence="6">
    <location>
        <begin position="193"/>
        <end position="232"/>
    </location>
</feature>
<accession>A0A8S1C1A7</accession>
<evidence type="ECO:0000256" key="7">
    <source>
        <dbReference type="SAM" id="Phobius"/>
    </source>
</evidence>
<dbReference type="PANTHER" id="PTHR21377:SF1">
    <property type="entry name" value="PROTEIN FAM210A"/>
    <property type="match status" value="1"/>
</dbReference>
<dbReference type="InterPro" id="IPR045866">
    <property type="entry name" value="FAM210A/B-like"/>
</dbReference>
<feature type="compositionally biased region" description="Basic and acidic residues" evidence="6">
    <location>
        <begin position="193"/>
        <end position="224"/>
    </location>
</feature>
<comment type="subcellular location">
    <subcellularLocation>
        <location evidence="1">Membrane</location>
        <topology evidence="1">Single-pass membrane protein</topology>
    </subcellularLocation>
</comment>
<evidence type="ECO:0000313" key="9">
    <source>
        <dbReference type="EMBL" id="CAB3365678.1"/>
    </source>
</evidence>
<reference evidence="9 10" key="1">
    <citation type="submission" date="2020-04" db="EMBL/GenBank/DDBJ databases">
        <authorList>
            <person name="Alioto T."/>
            <person name="Alioto T."/>
            <person name="Gomez Garrido J."/>
        </authorList>
    </citation>
    <scope>NUCLEOTIDE SEQUENCE [LARGE SCALE GENOMIC DNA]</scope>
</reference>
<evidence type="ECO:0000256" key="3">
    <source>
        <dbReference type="ARBA" id="ARBA00022989"/>
    </source>
</evidence>
<evidence type="ECO:0000256" key="1">
    <source>
        <dbReference type="ARBA" id="ARBA00004167"/>
    </source>
</evidence>
<dbReference type="PANTHER" id="PTHR21377">
    <property type="entry name" value="PROTEIN FAM210B, MITOCHONDRIAL"/>
    <property type="match status" value="1"/>
</dbReference>